<proteinExistence type="predicted"/>
<organism evidence="1">
    <name type="scientific">Candidatus Methanogaster sp. ANME-2c ERB4</name>
    <dbReference type="NCBI Taxonomy" id="2759911"/>
    <lineage>
        <taxon>Archaea</taxon>
        <taxon>Methanobacteriati</taxon>
        <taxon>Methanobacteriota</taxon>
        <taxon>Stenosarchaea group</taxon>
        <taxon>Methanomicrobia</taxon>
        <taxon>Methanosarcinales</taxon>
        <taxon>ANME-2 cluster</taxon>
        <taxon>Candidatus Methanogasteraceae</taxon>
        <taxon>Candidatus Methanogaster</taxon>
    </lineage>
</organism>
<reference evidence="1" key="1">
    <citation type="submission" date="2020-06" db="EMBL/GenBank/DDBJ databases">
        <title>Unique genomic features of the anaerobic methanotrophic archaea.</title>
        <authorList>
            <person name="Chadwick G.L."/>
            <person name="Skennerton C.T."/>
            <person name="Laso-Perez R."/>
            <person name="Leu A.O."/>
            <person name="Speth D.R."/>
            <person name="Yu H."/>
            <person name="Morgan-Lang C."/>
            <person name="Hatzenpichler R."/>
            <person name="Goudeau D."/>
            <person name="Malmstrom R."/>
            <person name="Brazelton W.J."/>
            <person name="Woyke T."/>
            <person name="Hallam S.J."/>
            <person name="Tyson G.W."/>
            <person name="Wegener G."/>
            <person name="Boetius A."/>
            <person name="Orphan V."/>
        </authorList>
    </citation>
    <scope>NUCLEOTIDE SEQUENCE</scope>
</reference>
<gene>
    <name evidence="1" type="ORF">CMADCPIN_00024</name>
</gene>
<dbReference type="EMBL" id="MT631368">
    <property type="protein sequence ID" value="QNO48994.1"/>
    <property type="molecule type" value="Genomic_DNA"/>
</dbReference>
<dbReference type="AlphaFoldDB" id="A0A7G9YLW0"/>
<sequence length="35" mass="3901">MRLVMDSGSFDWLDVSCEDVYSSEDGGAVKWLSES</sequence>
<accession>A0A7G9YLW0</accession>
<evidence type="ECO:0000313" key="1">
    <source>
        <dbReference type="EMBL" id="QNO48994.1"/>
    </source>
</evidence>
<protein>
    <submittedName>
        <fullName evidence="1">Uncharacterized protein</fullName>
    </submittedName>
</protein>
<name>A0A7G9YLW0_9EURY</name>